<accession>A0A1M7PP79</accession>
<dbReference type="STRING" id="1190415.SAMN05216593_11279"/>
<protein>
    <submittedName>
        <fullName evidence="1">Uncharacterized protein</fullName>
    </submittedName>
</protein>
<reference evidence="1 2" key="1">
    <citation type="submission" date="2016-11" db="EMBL/GenBank/DDBJ databases">
        <authorList>
            <person name="Jaros S."/>
            <person name="Januszkiewicz K."/>
            <person name="Wedrychowicz H."/>
        </authorList>
    </citation>
    <scope>NUCLEOTIDE SEQUENCE [LARGE SCALE GENOMIC DNA]</scope>
    <source>
        <strain evidence="1 2">LMG 26898</strain>
    </source>
</reference>
<gene>
    <name evidence="1" type="ORF">SAMN05216593_11279</name>
</gene>
<proteinExistence type="predicted"/>
<dbReference type="Proteomes" id="UP000183983">
    <property type="component" value="Unassembled WGS sequence"/>
</dbReference>
<organism evidence="1 2">
    <name type="scientific">Pseudomonas asturiensis</name>
    <dbReference type="NCBI Taxonomy" id="1190415"/>
    <lineage>
        <taxon>Bacteria</taxon>
        <taxon>Pseudomonadati</taxon>
        <taxon>Pseudomonadota</taxon>
        <taxon>Gammaproteobacteria</taxon>
        <taxon>Pseudomonadales</taxon>
        <taxon>Pseudomonadaceae</taxon>
        <taxon>Pseudomonas</taxon>
    </lineage>
</organism>
<sequence>MLIARRQIERLINKVGPQAIRDWKTNPALINFPPTVSTLMASEPASFLVQQVIEPPYLCLTGNIDLQGW</sequence>
<name>A0A1M7PP79_9PSED</name>
<evidence type="ECO:0000313" key="1">
    <source>
        <dbReference type="EMBL" id="SHN19139.1"/>
    </source>
</evidence>
<dbReference type="EMBL" id="FRDA01000012">
    <property type="protein sequence ID" value="SHN19139.1"/>
    <property type="molecule type" value="Genomic_DNA"/>
</dbReference>
<evidence type="ECO:0000313" key="2">
    <source>
        <dbReference type="Proteomes" id="UP000183983"/>
    </source>
</evidence>
<dbReference type="AlphaFoldDB" id="A0A1M7PP79"/>